<name>A0A915J3Q7_ROMCU</name>
<feature type="compositionally biased region" description="Basic and acidic residues" evidence="1">
    <location>
        <begin position="33"/>
        <end position="48"/>
    </location>
</feature>
<organism evidence="2 3">
    <name type="scientific">Romanomermis culicivorax</name>
    <name type="common">Nematode worm</name>
    <dbReference type="NCBI Taxonomy" id="13658"/>
    <lineage>
        <taxon>Eukaryota</taxon>
        <taxon>Metazoa</taxon>
        <taxon>Ecdysozoa</taxon>
        <taxon>Nematoda</taxon>
        <taxon>Enoplea</taxon>
        <taxon>Dorylaimia</taxon>
        <taxon>Mermithida</taxon>
        <taxon>Mermithoidea</taxon>
        <taxon>Mermithidae</taxon>
        <taxon>Romanomermis</taxon>
    </lineage>
</organism>
<evidence type="ECO:0000313" key="2">
    <source>
        <dbReference type="Proteomes" id="UP000887565"/>
    </source>
</evidence>
<sequence length="72" mass="8267">MTEENKPENQKWLSKMNAYTISRFSNGKKHKNRECPVKARPISHRDRAGPPGRSLHTTRLKLEGNGVINKIN</sequence>
<reference evidence="3" key="1">
    <citation type="submission" date="2022-11" db="UniProtKB">
        <authorList>
            <consortium name="WormBaseParasite"/>
        </authorList>
    </citation>
    <scope>IDENTIFICATION</scope>
</reference>
<dbReference type="Proteomes" id="UP000887565">
    <property type="component" value="Unplaced"/>
</dbReference>
<protein>
    <submittedName>
        <fullName evidence="3">PH domain-containing protein</fullName>
    </submittedName>
</protein>
<feature type="region of interest" description="Disordered" evidence="1">
    <location>
        <begin position="24"/>
        <end position="57"/>
    </location>
</feature>
<evidence type="ECO:0000256" key="1">
    <source>
        <dbReference type="SAM" id="MobiDB-lite"/>
    </source>
</evidence>
<keyword evidence="2" id="KW-1185">Reference proteome</keyword>
<evidence type="ECO:0000313" key="3">
    <source>
        <dbReference type="WBParaSite" id="nRc.2.0.1.t21102-RA"/>
    </source>
</evidence>
<dbReference type="WBParaSite" id="nRc.2.0.1.t21102-RA">
    <property type="protein sequence ID" value="nRc.2.0.1.t21102-RA"/>
    <property type="gene ID" value="nRc.2.0.1.g21102"/>
</dbReference>
<dbReference type="AlphaFoldDB" id="A0A915J3Q7"/>
<proteinExistence type="predicted"/>
<accession>A0A915J3Q7</accession>